<dbReference type="GO" id="GO:0005524">
    <property type="term" value="F:ATP binding"/>
    <property type="evidence" value="ECO:0007669"/>
    <property type="project" value="UniProtKB-KW"/>
</dbReference>
<dbReference type="NCBIfam" id="NF047742">
    <property type="entry name" value="antiphage_MADS8"/>
    <property type="match status" value="1"/>
</dbReference>
<dbReference type="SUPFAM" id="SSF52540">
    <property type="entry name" value="P-loop containing nucleoside triphosphate hydrolases"/>
    <property type="match status" value="1"/>
</dbReference>
<protein>
    <submittedName>
        <fullName evidence="2">ATP-binding protein</fullName>
    </submittedName>
</protein>
<keyword evidence="2" id="KW-0547">Nucleotide-binding</keyword>
<name>A0A7K1GPG7_9FLAO</name>
<dbReference type="Proteomes" id="UP000488936">
    <property type="component" value="Unassembled WGS sequence"/>
</dbReference>
<dbReference type="RefSeq" id="WP_155036650.1">
    <property type="nucleotide sequence ID" value="NZ_JBHTIG010000020.1"/>
</dbReference>
<dbReference type="InterPro" id="IPR008571">
    <property type="entry name" value="HerA-like"/>
</dbReference>
<proteinExistence type="predicted"/>
<organism evidence="2 3">
    <name type="scientific">Myroides pelagicus</name>
    <dbReference type="NCBI Taxonomy" id="270914"/>
    <lineage>
        <taxon>Bacteria</taxon>
        <taxon>Pseudomonadati</taxon>
        <taxon>Bacteroidota</taxon>
        <taxon>Flavobacteriia</taxon>
        <taxon>Flavobacteriales</taxon>
        <taxon>Flavobacteriaceae</taxon>
        <taxon>Myroides</taxon>
    </lineage>
</organism>
<dbReference type="PANTHER" id="PTHR42957">
    <property type="entry name" value="HELICASE MJ1565-RELATED"/>
    <property type="match status" value="1"/>
</dbReference>
<evidence type="ECO:0000313" key="3">
    <source>
        <dbReference type="Proteomes" id="UP000488936"/>
    </source>
</evidence>
<dbReference type="EMBL" id="WMJY01000035">
    <property type="protein sequence ID" value="MTH30668.1"/>
    <property type="molecule type" value="Genomic_DNA"/>
</dbReference>
<feature type="coiled-coil region" evidence="1">
    <location>
        <begin position="212"/>
        <end position="239"/>
    </location>
</feature>
<accession>A0A7K1GPG7</accession>
<evidence type="ECO:0000313" key="2">
    <source>
        <dbReference type="EMBL" id="MTH30668.1"/>
    </source>
</evidence>
<evidence type="ECO:0000256" key="1">
    <source>
        <dbReference type="SAM" id="Coils"/>
    </source>
</evidence>
<dbReference type="PANTHER" id="PTHR42957:SF2">
    <property type="entry name" value="HELICASE HERA CENTRAL DOMAIN-CONTAINING PROTEIN"/>
    <property type="match status" value="1"/>
</dbReference>
<dbReference type="OrthoDB" id="9816422at2"/>
<keyword evidence="3" id="KW-1185">Reference proteome</keyword>
<feature type="coiled-coil region" evidence="1">
    <location>
        <begin position="582"/>
        <end position="620"/>
    </location>
</feature>
<keyword evidence="1" id="KW-0175">Coiled coil</keyword>
<comment type="caution">
    <text evidence="2">The sequence shown here is derived from an EMBL/GenBank/DDBJ whole genome shotgun (WGS) entry which is preliminary data.</text>
</comment>
<sequence>MTTTQNYTYYDFIVDIILQQFQHEFAEAKPGHCMKITGLADEQLFILLDKIRTHYPKLDSFIINDAEVGDKYISATKLIELRNNQSKPILILIPSNSRTAAEDSYGNATFKDLQLENIDRILVDQLFKKIPEEKKRSIQTIVEIFNINKNNNPALAKYLILLEENNYDDKAIGEYLFLIGGLPDHKLLEDPSVARARLILNQKSLNILASFYKSIYERVDSLEIEKDSIQKELIQFFREEKNIANKSDIVETIFNKYQNLCFGNWKIPNLNFDNLNLEVTNISSPNFVMEDGVKVLKANEGTNVKVKVQFTTTPPPNQVESLHGFRIVLMEADGGAGQEITTLRKLKNSKAASVFRSADIEINSNTTEEMTYFFKVYAEDEHGNILNANDDFASDAIQKAWEEQGKTPEAKADLNFKLKSDSEDFYFAIDEAEEDLKNIRKDKLNNVTQAHFKFNLDNLKNGIEADFPIPAESSNSWLNDEKPKLNSTFYINYGIKFNYQIIISSKLRYLENELLKQEGNFGHLYAKLNPNFSALNFDGCEFRLSPLNEVVPKKIKEARSKLFKEIKESNETENGIVETVNLVELKEEIKTYLEAYNKWIKDLNNKINKSIEQEDKKQLKSLYADIQFLDLIKVKTLLPTKESIEILLLSPLHPLRLSWMLELIERFEFWYKETLIYKDHDKEWSALQNLFLGDLIPSNNPFVFADPKSFDNYEYLGEIALGWGIYVNEANKGKDDSLAPKTYQIKQYVANLLNIPNGNEVDTNVSKSLIIKHLKNYLQQHPYVDKLVLNLFNVGDANKFADAFIDIIKIKEYVDIKFEVRLFVAKNNIIEPGDALKDLINPERNVSEEAEAFSQASINRLFPKLRFSINNIEDFLANPSVFNAHVSFIVNPFSPKITLTKPVFKTKNEFLNGLIFQSNTDGSFDEISNEFKWVNYQNIAKEKEKVVNTTFANIQENIAATLAAHQTDAIPAIELNLSNRDNVLLSNLHEFSDWVITFDKFLGPQIFDQPSEDNKIPFLLDYIPGEEVSGISSYLTTKPNEEIYSLIAPHFEKFNVDIEKEEDKISIQNILEDVRALSGSLILQLNSSKNRAFEVIGSAFSKRVLDKKHLLKNAFIIPIDLHQNLFNELETNSKSRADNLFIRIDPKSREINCSVLEIKCRTYLNVQEREDLKLKMLEQIDNTIFALKSHFDPNNFKTKDRLDREIKNKEFKNLLEFYIERAFRYNTLEENSYRAYLDFIQTLDSGFTIKFNRLGFIFDFSFDQKHLKQVFDDNTTIFTFGEGLIKDILDPNSDLNTLRLEDSKLKEELIKSLDYNDKLKQFVGKYKAKLKAKENDTQEEVEIAQEGKDNKEIDIPTTTETPTSSNPEPIVQIETTEKELVDEGAATAAQNVAEEQVEYAIPKYDILIGKSSDSSQYGMLGTSIHNKKIAIDLSETNTFSLFGVQGGGKSYTIGTLSEMVLKQVNNINKLTHPLAGVIFHYSESMDYEPEFTSMIYPNDVERETAILKERYGAEPNNIEDVILLTPFDKVEERRTEFPSIEVRPIGFNSKELNVQDWMFLLGAIGNESSYIKQLKAIMKEMRRNITLEGLKQSVEDSLLLSNAQKALARQRLSFAQEYINDEFFLKDAIKPGRLVIVDLRDEFIEKDEALGLFVIMLNIFSGVKKIDGHSFNKFIVFDEAHKYMDNKDLTNNIVTAIREMRHKGVSIMIASQDPPSLPNEIIELSSVVLVHKFNSPQWLKHIQKSITQLSALTPNDMSMLKPGEGFLWASKATENAITNQPQKISTRPRFSKHGGATLKADR</sequence>
<dbReference type="Gene3D" id="3.40.50.300">
    <property type="entry name" value="P-loop containing nucleotide triphosphate hydrolases"/>
    <property type="match status" value="1"/>
</dbReference>
<reference evidence="2 3" key="1">
    <citation type="journal article" date="2006" name="Int. J. Syst. Evol. Microbiol.">
        <title>Myroides pelagicus sp. nov., isolated from seawater in Thailand.</title>
        <authorList>
            <person name="Yoon J."/>
            <person name="Maneerat S."/>
            <person name="Kawai F."/>
            <person name="Yokota A."/>
        </authorList>
    </citation>
    <scope>NUCLEOTIDE SEQUENCE [LARGE SCALE GENOMIC DNA]</scope>
    <source>
        <strain evidence="2 3">SM1T</strain>
    </source>
</reference>
<dbReference type="InterPro" id="IPR027417">
    <property type="entry name" value="P-loop_NTPase"/>
</dbReference>
<keyword evidence="2" id="KW-0067">ATP-binding</keyword>
<gene>
    <name evidence="2" type="ORF">GJV77_12280</name>
</gene>